<accession>A0AAE1EAD4</accession>
<reference evidence="2" key="1">
    <citation type="journal article" date="2023" name="G3 (Bethesda)">
        <title>A reference genome for the long-term kleptoplast-retaining sea slug Elysia crispata morphotype clarki.</title>
        <authorList>
            <person name="Eastman K.E."/>
            <person name="Pendleton A.L."/>
            <person name="Shaikh M.A."/>
            <person name="Suttiyut T."/>
            <person name="Ogas R."/>
            <person name="Tomko P."/>
            <person name="Gavelis G."/>
            <person name="Widhalm J.R."/>
            <person name="Wisecaver J.H."/>
        </authorList>
    </citation>
    <scope>NUCLEOTIDE SEQUENCE</scope>
    <source>
        <strain evidence="2">ECLA1</strain>
    </source>
</reference>
<protein>
    <submittedName>
        <fullName evidence="2">Uncharacterized protein</fullName>
    </submittedName>
</protein>
<organism evidence="2 3">
    <name type="scientific">Elysia crispata</name>
    <name type="common">lettuce slug</name>
    <dbReference type="NCBI Taxonomy" id="231223"/>
    <lineage>
        <taxon>Eukaryota</taxon>
        <taxon>Metazoa</taxon>
        <taxon>Spiralia</taxon>
        <taxon>Lophotrochozoa</taxon>
        <taxon>Mollusca</taxon>
        <taxon>Gastropoda</taxon>
        <taxon>Heterobranchia</taxon>
        <taxon>Euthyneura</taxon>
        <taxon>Panpulmonata</taxon>
        <taxon>Sacoglossa</taxon>
        <taxon>Placobranchoidea</taxon>
        <taxon>Plakobranchidae</taxon>
        <taxon>Elysia</taxon>
    </lineage>
</organism>
<dbReference type="AlphaFoldDB" id="A0AAE1EAD4"/>
<feature type="region of interest" description="Disordered" evidence="1">
    <location>
        <begin position="1"/>
        <end position="23"/>
    </location>
</feature>
<feature type="region of interest" description="Disordered" evidence="1">
    <location>
        <begin position="93"/>
        <end position="117"/>
    </location>
</feature>
<evidence type="ECO:0000313" key="2">
    <source>
        <dbReference type="EMBL" id="KAK3799380.1"/>
    </source>
</evidence>
<dbReference type="EMBL" id="JAWDGP010000579">
    <property type="protein sequence ID" value="KAK3799380.1"/>
    <property type="molecule type" value="Genomic_DNA"/>
</dbReference>
<evidence type="ECO:0000313" key="3">
    <source>
        <dbReference type="Proteomes" id="UP001283361"/>
    </source>
</evidence>
<comment type="caution">
    <text evidence="2">The sequence shown here is derived from an EMBL/GenBank/DDBJ whole genome shotgun (WGS) entry which is preliminary data.</text>
</comment>
<sequence>MASARRSLAMPWDHRRPGPFLKNQEAKKPQGFVRRVLRTVKGFQQIPLEAKSVYSFLDNIQINLHNRKRMSLPALGSALRLISLSRTSEHLEPGLPKHLGSVSAPDSGSKNVTSSAADTTGRWLNIVDKCQARPQAQESNRCRQMVGRMGLGKEVVVA</sequence>
<name>A0AAE1EAD4_9GAST</name>
<evidence type="ECO:0000256" key="1">
    <source>
        <dbReference type="SAM" id="MobiDB-lite"/>
    </source>
</evidence>
<feature type="compositionally biased region" description="Polar residues" evidence="1">
    <location>
        <begin position="104"/>
        <end position="117"/>
    </location>
</feature>
<keyword evidence="3" id="KW-1185">Reference proteome</keyword>
<gene>
    <name evidence="2" type="ORF">RRG08_013200</name>
</gene>
<dbReference type="Proteomes" id="UP001283361">
    <property type="component" value="Unassembled WGS sequence"/>
</dbReference>
<proteinExistence type="predicted"/>